<protein>
    <submittedName>
        <fullName evidence="3">Uncharacterized protein</fullName>
    </submittedName>
</protein>
<keyword evidence="4" id="KW-1185">Reference proteome</keyword>
<sequence>LFFFLFFFSLLFSRHRSKLPQSLCELRSSVLDQFLPDLLSELQGTSVDFRLEQLEQFGFRRRHVAQRLDGGRAVADPEHLHVQFTLADDELAQFLELVMSTFLLDLGGSREQPAGWRDEGAGYPIPHSHTPENDAPLTHWERG</sequence>
<feature type="non-terminal residue" evidence="3">
    <location>
        <position position="1"/>
    </location>
</feature>
<dbReference type="AlphaFoldDB" id="A0AAV5WVZ7"/>
<organism evidence="3 4">
    <name type="scientific">Pristionchus fissidentatus</name>
    <dbReference type="NCBI Taxonomy" id="1538716"/>
    <lineage>
        <taxon>Eukaryota</taxon>
        <taxon>Metazoa</taxon>
        <taxon>Ecdysozoa</taxon>
        <taxon>Nematoda</taxon>
        <taxon>Chromadorea</taxon>
        <taxon>Rhabditida</taxon>
        <taxon>Rhabditina</taxon>
        <taxon>Diplogasteromorpha</taxon>
        <taxon>Diplogasteroidea</taxon>
        <taxon>Neodiplogasteridae</taxon>
        <taxon>Pristionchus</taxon>
    </lineage>
</organism>
<dbReference type="EMBL" id="BTSY01000006">
    <property type="protein sequence ID" value="GMT33927.1"/>
    <property type="molecule type" value="Genomic_DNA"/>
</dbReference>
<feature type="chain" id="PRO_5044000285" evidence="2">
    <location>
        <begin position="18"/>
        <end position="143"/>
    </location>
</feature>
<dbReference type="Proteomes" id="UP001432322">
    <property type="component" value="Unassembled WGS sequence"/>
</dbReference>
<evidence type="ECO:0000256" key="2">
    <source>
        <dbReference type="SAM" id="SignalP"/>
    </source>
</evidence>
<accession>A0AAV5WVZ7</accession>
<reference evidence="3" key="1">
    <citation type="submission" date="2023-10" db="EMBL/GenBank/DDBJ databases">
        <title>Genome assembly of Pristionchus species.</title>
        <authorList>
            <person name="Yoshida K."/>
            <person name="Sommer R.J."/>
        </authorList>
    </citation>
    <scope>NUCLEOTIDE SEQUENCE</scope>
    <source>
        <strain evidence="3">RS5133</strain>
    </source>
</reference>
<feature type="region of interest" description="Disordered" evidence="1">
    <location>
        <begin position="115"/>
        <end position="143"/>
    </location>
</feature>
<evidence type="ECO:0000256" key="1">
    <source>
        <dbReference type="SAM" id="MobiDB-lite"/>
    </source>
</evidence>
<feature type="non-terminal residue" evidence="3">
    <location>
        <position position="143"/>
    </location>
</feature>
<proteinExistence type="predicted"/>
<name>A0AAV5WVZ7_9BILA</name>
<evidence type="ECO:0000313" key="3">
    <source>
        <dbReference type="EMBL" id="GMT33927.1"/>
    </source>
</evidence>
<gene>
    <name evidence="3" type="ORF">PFISCL1PPCAC_25224</name>
</gene>
<evidence type="ECO:0000313" key="4">
    <source>
        <dbReference type="Proteomes" id="UP001432322"/>
    </source>
</evidence>
<comment type="caution">
    <text evidence="3">The sequence shown here is derived from an EMBL/GenBank/DDBJ whole genome shotgun (WGS) entry which is preliminary data.</text>
</comment>
<keyword evidence="2" id="KW-0732">Signal</keyword>
<feature type="signal peptide" evidence="2">
    <location>
        <begin position="1"/>
        <end position="17"/>
    </location>
</feature>